<dbReference type="GO" id="GO:0016746">
    <property type="term" value="F:acyltransferase activity"/>
    <property type="evidence" value="ECO:0007669"/>
    <property type="project" value="UniProtKB-KW"/>
</dbReference>
<name>A0ABV5WS84_9LACO</name>
<feature type="domain" description="N-acetyltransferase" evidence="1">
    <location>
        <begin position="40"/>
        <end position="147"/>
    </location>
</feature>
<dbReference type="Gene3D" id="3.40.630.30">
    <property type="match status" value="1"/>
</dbReference>
<organism evidence="2 3">
    <name type="scientific">Lactiplantibacillus modestisalitolerans</name>
    <dbReference type="NCBI Taxonomy" id="1457219"/>
    <lineage>
        <taxon>Bacteria</taxon>
        <taxon>Bacillati</taxon>
        <taxon>Bacillota</taxon>
        <taxon>Bacilli</taxon>
        <taxon>Lactobacillales</taxon>
        <taxon>Lactobacillaceae</taxon>
        <taxon>Lactiplantibacillus</taxon>
    </lineage>
</organism>
<dbReference type="Proteomes" id="UP001589691">
    <property type="component" value="Unassembled WGS sequence"/>
</dbReference>
<keyword evidence="2" id="KW-0808">Transferase</keyword>
<dbReference type="InterPro" id="IPR016181">
    <property type="entry name" value="Acyl_CoA_acyltransferase"/>
</dbReference>
<dbReference type="RefSeq" id="WP_137643061.1">
    <property type="nucleotide sequence ID" value="NZ_BJEA01000013.1"/>
</dbReference>
<keyword evidence="2" id="KW-0012">Acyltransferase</keyword>
<dbReference type="EMBL" id="JBHLZY010000008">
    <property type="protein sequence ID" value="MFB9769004.1"/>
    <property type="molecule type" value="Genomic_DNA"/>
</dbReference>
<proteinExistence type="predicted"/>
<dbReference type="InterPro" id="IPR000182">
    <property type="entry name" value="GNAT_dom"/>
</dbReference>
<evidence type="ECO:0000259" key="1">
    <source>
        <dbReference type="Pfam" id="PF13302"/>
    </source>
</evidence>
<protein>
    <submittedName>
        <fullName evidence="2">GNAT family N-acetyltransferase</fullName>
        <ecNumber evidence="2">2.3.-.-</ecNumber>
    </submittedName>
</protein>
<evidence type="ECO:0000313" key="2">
    <source>
        <dbReference type="EMBL" id="MFB9769004.1"/>
    </source>
</evidence>
<accession>A0ABV5WS84</accession>
<comment type="caution">
    <text evidence="2">The sequence shown here is derived from an EMBL/GenBank/DDBJ whole genome shotgun (WGS) entry which is preliminary data.</text>
</comment>
<keyword evidence="3" id="KW-1185">Reference proteome</keyword>
<dbReference type="Pfam" id="PF13302">
    <property type="entry name" value="Acetyltransf_3"/>
    <property type="match status" value="1"/>
</dbReference>
<evidence type="ECO:0000313" key="3">
    <source>
        <dbReference type="Proteomes" id="UP001589691"/>
    </source>
</evidence>
<reference evidence="2 3" key="1">
    <citation type="submission" date="2024-09" db="EMBL/GenBank/DDBJ databases">
        <authorList>
            <person name="Sun Q."/>
            <person name="Mori K."/>
        </authorList>
    </citation>
    <scope>NUCLEOTIDE SEQUENCE [LARGE SCALE GENOMIC DNA]</scope>
    <source>
        <strain evidence="2 3">TBRC 4576</strain>
    </source>
</reference>
<dbReference type="SUPFAM" id="SSF55729">
    <property type="entry name" value="Acyl-CoA N-acyltransferases (Nat)"/>
    <property type="match status" value="1"/>
</dbReference>
<dbReference type="EC" id="2.3.-.-" evidence="2"/>
<gene>
    <name evidence="2" type="ORF">ACFFLI_03835</name>
</gene>
<sequence>MAQFEKYHPILTAHYTLDWLTKARAIDVQTLDQQATSTTVALTTTAAQINQTMRLIFRDQQLIWGVTNRTTDQFVGRVGFAPIDLHNHQATLIVDLLADAQTTATWTELYQRLVAFATAELQLKVLTVNLTSANPELEAILTRLGFTPSDQGHYQLLTS</sequence>